<dbReference type="PROSITE" id="PS51820">
    <property type="entry name" value="PA14"/>
    <property type="match status" value="1"/>
</dbReference>
<dbReference type="InterPro" id="IPR037524">
    <property type="entry name" value="PA14/GLEYA"/>
</dbReference>
<name>A0A850EN78_9BACL</name>
<dbReference type="Gene3D" id="3.20.20.80">
    <property type="entry name" value="Glycosidases"/>
    <property type="match status" value="1"/>
</dbReference>
<dbReference type="Pfam" id="PF02156">
    <property type="entry name" value="Glyco_hydro_26"/>
    <property type="match status" value="1"/>
</dbReference>
<dbReference type="Gene3D" id="3.90.182.10">
    <property type="entry name" value="Toxin - Anthrax Protective Antigen,domain 1"/>
    <property type="match status" value="1"/>
</dbReference>
<dbReference type="GO" id="GO:0016985">
    <property type="term" value="F:mannan endo-1,4-beta-mannosidase activity"/>
    <property type="evidence" value="ECO:0007669"/>
    <property type="project" value="InterPro"/>
</dbReference>
<dbReference type="InterPro" id="IPR017853">
    <property type="entry name" value="GH"/>
</dbReference>
<feature type="active site" description="Proton donor" evidence="4">
    <location>
        <position position="191"/>
    </location>
</feature>
<accession>A0A850EN78</accession>
<evidence type="ECO:0000256" key="2">
    <source>
        <dbReference type="ARBA" id="ARBA00022801"/>
    </source>
</evidence>
<dbReference type="PROSITE" id="PS51764">
    <property type="entry name" value="GH26"/>
    <property type="match status" value="1"/>
</dbReference>
<organism evidence="7 8">
    <name type="scientific">Paenibacillus agri</name>
    <dbReference type="NCBI Taxonomy" id="2744309"/>
    <lineage>
        <taxon>Bacteria</taxon>
        <taxon>Bacillati</taxon>
        <taxon>Bacillota</taxon>
        <taxon>Bacilli</taxon>
        <taxon>Bacillales</taxon>
        <taxon>Paenibacillaceae</taxon>
        <taxon>Paenibacillus</taxon>
    </lineage>
</organism>
<dbReference type="PANTHER" id="PTHR40079:SF4">
    <property type="entry name" value="GH26 DOMAIN-CONTAINING PROTEIN-RELATED"/>
    <property type="match status" value="1"/>
</dbReference>
<comment type="similarity">
    <text evidence="1 4">Belongs to the glycosyl hydrolase 26 family.</text>
</comment>
<feature type="domain" description="GH26" evidence="5">
    <location>
        <begin position="40"/>
        <end position="333"/>
    </location>
</feature>
<dbReference type="PANTHER" id="PTHR40079">
    <property type="entry name" value="MANNAN ENDO-1,4-BETA-MANNOSIDASE E-RELATED"/>
    <property type="match status" value="1"/>
</dbReference>
<dbReference type="SMART" id="SM00758">
    <property type="entry name" value="PA14"/>
    <property type="match status" value="1"/>
</dbReference>
<keyword evidence="2 4" id="KW-0378">Hydrolase</keyword>
<dbReference type="PRINTS" id="PR00739">
    <property type="entry name" value="GLHYDRLASE26"/>
</dbReference>
<dbReference type="GO" id="GO:0006080">
    <property type="term" value="P:substituted mannan metabolic process"/>
    <property type="evidence" value="ECO:0007669"/>
    <property type="project" value="InterPro"/>
</dbReference>
<evidence type="ECO:0000313" key="8">
    <source>
        <dbReference type="Proteomes" id="UP000564806"/>
    </source>
</evidence>
<dbReference type="AlphaFoldDB" id="A0A850EN78"/>
<gene>
    <name evidence="7" type="ORF">HPT30_19150</name>
</gene>
<dbReference type="SUPFAM" id="SSF51445">
    <property type="entry name" value="(Trans)glycosidases"/>
    <property type="match status" value="1"/>
</dbReference>
<dbReference type="RefSeq" id="WP_175372920.1">
    <property type="nucleotide sequence ID" value="NZ_JABWCS010000214.1"/>
</dbReference>
<evidence type="ECO:0000259" key="6">
    <source>
        <dbReference type="PROSITE" id="PS51820"/>
    </source>
</evidence>
<dbReference type="SUPFAM" id="SSF56988">
    <property type="entry name" value="Anthrax protective antigen"/>
    <property type="match status" value="1"/>
</dbReference>
<dbReference type="InterPro" id="IPR000805">
    <property type="entry name" value="Glyco_hydro_26"/>
</dbReference>
<dbReference type="InterPro" id="IPR011658">
    <property type="entry name" value="PA14_dom"/>
</dbReference>
<sequence>MEQGVLWQLLDSASRLVNDVQWQTAFRNWVMTPANPNLTVPARNLLRTLYALQGRGIINGQHDYLESPDEFSNKLKTTGGQYAGLHGYELGAINNQTPELIRSQRDGVVASAIRWYQSGGIVALTYHAHLPGTAPAWSNVSMNLSNAEFDKYVTPGTPQNAALLADLDDVALSLHKLADAGVPVLWRPYHEMNGGWFWWGRKSKFITLWNLMFDHFTKTHKLNNILWVWSPNADGNGVEAQEAYYPGGARVDILALDIYNGDFKDEYHNRLWDLGRGKLIAIGENGKLPSPALLAKSQRRWSYLMTWGKLLYENNTDAAIKDFMNASFTINRSEYTKALAVQASKPEGSPPVPVSGLRGEYYNNMVLSGMPALVRTDANINFVWRQGSPDPAIGVDFFSVRWIGRLSATYSEGYTVYSSSDDGIRIWIDGQLVIDSWIKQSGQERKGSVNLIAGKLHDIKVEFYENQGDARAVLMWESPSQVKEVIPAAVFFLP</sequence>
<dbReference type="Pfam" id="PF07691">
    <property type="entry name" value="PA14"/>
    <property type="match status" value="1"/>
</dbReference>
<dbReference type="EMBL" id="JABWCS010000214">
    <property type="protein sequence ID" value="NUU62465.1"/>
    <property type="molecule type" value="Genomic_DNA"/>
</dbReference>
<feature type="active site" description="Nucleophile" evidence="4">
    <location>
        <position position="284"/>
    </location>
</feature>
<protein>
    <submittedName>
        <fullName evidence="7">Glycosyl hydrolase</fullName>
    </submittedName>
</protein>
<keyword evidence="3 4" id="KW-0326">Glycosidase</keyword>
<feature type="domain" description="PA14" evidence="6">
    <location>
        <begin position="352"/>
        <end position="490"/>
    </location>
</feature>
<evidence type="ECO:0000256" key="1">
    <source>
        <dbReference type="ARBA" id="ARBA00007754"/>
    </source>
</evidence>
<reference evidence="7" key="1">
    <citation type="submission" date="2020-06" db="EMBL/GenBank/DDBJ databases">
        <title>Paenibacillus sp. nov., isolated from soil.</title>
        <authorList>
            <person name="Seo Y.L."/>
        </authorList>
    </citation>
    <scope>NUCLEOTIDE SEQUENCE [LARGE SCALE GENOMIC DNA]</scope>
    <source>
        <strain evidence="7">JW14</strain>
    </source>
</reference>
<evidence type="ECO:0000313" key="7">
    <source>
        <dbReference type="EMBL" id="NUU62465.1"/>
    </source>
</evidence>
<proteinExistence type="inferred from homology"/>
<keyword evidence="8" id="KW-1185">Reference proteome</keyword>
<evidence type="ECO:0000259" key="5">
    <source>
        <dbReference type="PROSITE" id="PS51764"/>
    </source>
</evidence>
<evidence type="ECO:0000256" key="3">
    <source>
        <dbReference type="ARBA" id="ARBA00023295"/>
    </source>
</evidence>
<dbReference type="Proteomes" id="UP000564806">
    <property type="component" value="Unassembled WGS sequence"/>
</dbReference>
<comment type="caution">
    <text evidence="7">The sequence shown here is derived from an EMBL/GenBank/DDBJ whole genome shotgun (WGS) entry which is preliminary data.</text>
</comment>
<evidence type="ECO:0000256" key="4">
    <source>
        <dbReference type="PROSITE-ProRule" id="PRU01100"/>
    </source>
</evidence>
<dbReference type="InterPro" id="IPR022790">
    <property type="entry name" value="GH26_dom"/>
</dbReference>